<organism evidence="2 3">
    <name type="scientific">Symbiodinium necroappetens</name>
    <dbReference type="NCBI Taxonomy" id="1628268"/>
    <lineage>
        <taxon>Eukaryota</taxon>
        <taxon>Sar</taxon>
        <taxon>Alveolata</taxon>
        <taxon>Dinophyceae</taxon>
        <taxon>Suessiales</taxon>
        <taxon>Symbiodiniaceae</taxon>
        <taxon>Symbiodinium</taxon>
    </lineage>
</organism>
<accession>A0A812LIC3</accession>
<evidence type="ECO:0000313" key="2">
    <source>
        <dbReference type="EMBL" id="CAE7245619.1"/>
    </source>
</evidence>
<dbReference type="EMBL" id="CAJNJA010009323">
    <property type="protein sequence ID" value="CAE7245619.1"/>
    <property type="molecule type" value="Genomic_DNA"/>
</dbReference>
<comment type="caution">
    <text evidence="2">The sequence shown here is derived from an EMBL/GenBank/DDBJ whole genome shotgun (WGS) entry which is preliminary data.</text>
</comment>
<dbReference type="OrthoDB" id="427230at2759"/>
<sequence length="229" mass="24553">MCEGCGCNRNAKVTAVVGAPVLLLGVALYIGAFVEGWRRDALMLVDGQTHFTVTVRGDIAHDDAKFVFYSNVTEDCKQRAETITIRQTYTRELFSVDSGCSLSMRDGYGWKGQDLVALGTFAPGGRTYGDFQISTSYPTWVVGVGQSTHPYSLVEEHKVVGLAMSGFLLGLGGSITLFVSLCLMCSCCQPAAKVDAREALLSMNQDQLLQVVQAPVAVATPILAEAVDP</sequence>
<feature type="transmembrane region" description="Helical" evidence="1">
    <location>
        <begin position="13"/>
        <end position="34"/>
    </location>
</feature>
<evidence type="ECO:0000313" key="3">
    <source>
        <dbReference type="Proteomes" id="UP000601435"/>
    </source>
</evidence>
<dbReference type="Proteomes" id="UP000601435">
    <property type="component" value="Unassembled WGS sequence"/>
</dbReference>
<keyword evidence="1" id="KW-0472">Membrane</keyword>
<dbReference type="AlphaFoldDB" id="A0A812LIC3"/>
<name>A0A812LIC3_9DINO</name>
<feature type="transmembrane region" description="Helical" evidence="1">
    <location>
        <begin position="159"/>
        <end position="181"/>
    </location>
</feature>
<keyword evidence="1" id="KW-0812">Transmembrane</keyword>
<evidence type="ECO:0000256" key="1">
    <source>
        <dbReference type="SAM" id="Phobius"/>
    </source>
</evidence>
<protein>
    <submittedName>
        <fullName evidence="2">Uncharacterized protein</fullName>
    </submittedName>
</protein>
<keyword evidence="1" id="KW-1133">Transmembrane helix</keyword>
<gene>
    <name evidence="2" type="ORF">SNEC2469_LOCUS4756</name>
</gene>
<reference evidence="2" key="1">
    <citation type="submission" date="2021-02" db="EMBL/GenBank/DDBJ databases">
        <authorList>
            <person name="Dougan E. K."/>
            <person name="Rhodes N."/>
            <person name="Thang M."/>
            <person name="Chan C."/>
        </authorList>
    </citation>
    <scope>NUCLEOTIDE SEQUENCE</scope>
</reference>
<proteinExistence type="predicted"/>
<keyword evidence="3" id="KW-1185">Reference proteome</keyword>